<dbReference type="PANTHER" id="PTHR14200">
    <property type="entry name" value="CYTOCHROME C OXIDASE POLYPEPTIDE"/>
    <property type="match status" value="1"/>
</dbReference>
<protein>
    <recommendedName>
        <fullName evidence="11 13">Cytochrome c oxidase subunit 6, mitochondrial</fullName>
    </recommendedName>
    <alternativeName>
        <fullName evidence="12 13">Cytochrome c oxidase polypeptide VI</fullName>
    </alternativeName>
</protein>
<dbReference type="AlphaFoldDB" id="A0A0E9NR69"/>
<evidence type="ECO:0000313" key="14">
    <source>
        <dbReference type="EMBL" id="GAO52308.1"/>
    </source>
</evidence>
<evidence type="ECO:0000256" key="12">
    <source>
        <dbReference type="ARBA" id="ARBA00082700"/>
    </source>
</evidence>
<keyword evidence="4 13" id="KW-0349">Heme</keyword>
<comment type="subcellular location">
    <subcellularLocation>
        <location evidence="1 13">Mitochondrion inner membrane</location>
        <topology evidence="1 13">Peripheral membrane protein</topology>
        <orientation evidence="1 13">Matrix side</orientation>
    </subcellularLocation>
</comment>
<evidence type="ECO:0000313" key="15">
    <source>
        <dbReference type="Proteomes" id="UP000033140"/>
    </source>
</evidence>
<proteinExistence type="inferred from homology"/>
<dbReference type="GO" id="GO:0006123">
    <property type="term" value="P:mitochondrial electron transport, cytochrome c to oxygen"/>
    <property type="evidence" value="ECO:0007669"/>
    <property type="project" value="UniProtKB-UniRule"/>
</dbReference>
<keyword evidence="5 13" id="KW-0479">Metal-binding</keyword>
<comment type="caution">
    <text evidence="14">The sequence shown here is derived from an EMBL/GenBank/DDBJ whole genome shotgun (WGS) entry which is preliminary data.</text>
</comment>
<comment type="subunit">
    <text evidence="13">Component of the cytochrome c oxidase (complex IV, CIV), a multisubunit enzyme composed of a catalytic core of 3 subunits and several supernumerary subunits.</text>
</comment>
<dbReference type="GO" id="GO:0005743">
    <property type="term" value="C:mitochondrial inner membrane"/>
    <property type="evidence" value="ECO:0007669"/>
    <property type="project" value="UniProtKB-SubCell"/>
</dbReference>
<gene>
    <name evidence="14" type="ORF">G7K_6387-t1</name>
</gene>
<dbReference type="RefSeq" id="XP_019025273.1">
    <property type="nucleotide sequence ID" value="XM_019165924.1"/>
</dbReference>
<reference evidence="14 15" key="3">
    <citation type="journal article" date="2015" name="Genome Announc.">
        <title>Draft Genome Sequence of the Archiascomycetous Yeast Saitoella complicata.</title>
        <authorList>
            <person name="Yamauchi K."/>
            <person name="Kondo S."/>
            <person name="Hamamoto M."/>
            <person name="Takahashi Y."/>
            <person name="Ogura Y."/>
            <person name="Hayashi T."/>
            <person name="Nishida H."/>
        </authorList>
    </citation>
    <scope>NUCLEOTIDE SEQUENCE [LARGE SCALE GENOMIC DNA]</scope>
    <source>
        <strain evidence="14 15">NRRL Y-17804</strain>
    </source>
</reference>
<evidence type="ECO:0000256" key="3">
    <source>
        <dbReference type="ARBA" id="ARBA00007972"/>
    </source>
</evidence>
<dbReference type="UniPathway" id="UPA00705"/>
<keyword evidence="10 13" id="KW-0472">Membrane</keyword>
<evidence type="ECO:0000256" key="7">
    <source>
        <dbReference type="ARBA" id="ARBA00022946"/>
    </source>
</evidence>
<evidence type="ECO:0000256" key="8">
    <source>
        <dbReference type="ARBA" id="ARBA00023004"/>
    </source>
</evidence>
<dbReference type="EMBL" id="BACD03000065">
    <property type="protein sequence ID" value="GAO52308.1"/>
    <property type="molecule type" value="Genomic_DNA"/>
</dbReference>
<keyword evidence="6 13" id="KW-0999">Mitochondrion inner membrane</keyword>
<dbReference type="OrthoDB" id="5778907at2759"/>
<evidence type="ECO:0000256" key="2">
    <source>
        <dbReference type="ARBA" id="ARBA00004673"/>
    </source>
</evidence>
<dbReference type="Proteomes" id="UP000033140">
    <property type="component" value="Unassembled WGS sequence"/>
</dbReference>
<dbReference type="InterPro" id="IPR036545">
    <property type="entry name" value="Cyt_c_oxidase_su5A/6_sf"/>
</dbReference>
<evidence type="ECO:0000256" key="9">
    <source>
        <dbReference type="ARBA" id="ARBA00023128"/>
    </source>
</evidence>
<accession>A0A0E9NR69</accession>
<evidence type="ECO:0000256" key="11">
    <source>
        <dbReference type="ARBA" id="ARBA00070174"/>
    </source>
</evidence>
<reference evidence="14 15" key="2">
    <citation type="journal article" date="2014" name="J. Gen. Appl. Microbiol.">
        <title>The early diverging ascomycetous budding yeast Saitoella complicata has three histone deacetylases belonging to the Clr6, Hos2, and Rpd3 lineages.</title>
        <authorList>
            <person name="Nishida H."/>
            <person name="Matsumoto T."/>
            <person name="Kondo S."/>
            <person name="Hamamoto M."/>
            <person name="Yoshikawa H."/>
        </authorList>
    </citation>
    <scope>NUCLEOTIDE SEQUENCE [LARGE SCALE GENOMIC DNA]</scope>
    <source>
        <strain evidence="14 15">NRRL Y-17804</strain>
    </source>
</reference>
<evidence type="ECO:0000256" key="6">
    <source>
        <dbReference type="ARBA" id="ARBA00022792"/>
    </source>
</evidence>
<dbReference type="OMA" id="CFAYDIV"/>
<evidence type="ECO:0000256" key="1">
    <source>
        <dbReference type="ARBA" id="ARBA00004443"/>
    </source>
</evidence>
<reference evidence="14 15" key="1">
    <citation type="journal article" date="2011" name="J. Gen. Appl. Microbiol.">
        <title>Draft genome sequencing of the enigmatic yeast Saitoella complicata.</title>
        <authorList>
            <person name="Nishida H."/>
            <person name="Hamamoto M."/>
            <person name="Sugiyama J."/>
        </authorList>
    </citation>
    <scope>NUCLEOTIDE SEQUENCE [LARGE SCALE GENOMIC DNA]</scope>
    <source>
        <strain evidence="14 15">NRRL Y-17804</strain>
    </source>
</reference>
<sequence length="137" mass="15578">MQRFTAAIRTAPALRVARVPRAMAAAGQVRSMSSAHDEEDFDSFNARYTKFFEECEDVFELQRGLNNSFSYDLVPSPETVTSALKAARRINDYPTAVRVFEGLRQKVENKTQYQAYVDELAPIRKELGIELPEELVL</sequence>
<dbReference type="CDD" id="cd00923">
    <property type="entry name" value="Cyt_c_Oxidase_Va"/>
    <property type="match status" value="1"/>
</dbReference>
<name>A0A0E9NR69_SAICN</name>
<dbReference type="InterPro" id="IPR003204">
    <property type="entry name" value="Cyt_c_oxidase_su5A/6"/>
</dbReference>
<dbReference type="FunFam" id="1.25.40.40:FF:000001">
    <property type="entry name" value="Cytochrome c oxidase subunit VI"/>
    <property type="match status" value="1"/>
</dbReference>
<dbReference type="PANTHER" id="PTHR14200:SF11">
    <property type="entry name" value="CYTOCHROME C OXIDASE SUBUNIT 5A, MITOCHONDRIAL"/>
    <property type="match status" value="1"/>
</dbReference>
<keyword evidence="15" id="KW-1185">Reference proteome</keyword>
<dbReference type="GO" id="GO:0046872">
    <property type="term" value="F:metal ion binding"/>
    <property type="evidence" value="ECO:0007669"/>
    <property type="project" value="UniProtKB-UniRule"/>
</dbReference>
<comment type="pathway">
    <text evidence="2 13">Energy metabolism; oxidative phosphorylation.</text>
</comment>
<evidence type="ECO:0000256" key="10">
    <source>
        <dbReference type="ARBA" id="ARBA00023136"/>
    </source>
</evidence>
<comment type="function">
    <text evidence="13">Component of the cytochrome c oxidase, the last enzyme in the mitochondrial electron transport chain which drives oxidative phosphorylation. The respiratory chain contains 3 multisubunit complexes succinate dehydrogenase (complex II, CII), ubiquinol-cytochrome c oxidoreductase (cytochrome b-c1 complex, complex III, CIII) and cytochrome c oxidase (complex IV, CIV), that cooperate to transfer electrons derived from NADH and succinate to molecular oxygen, creating an electrochemical gradient over the inner membrane that drives transmembrane transport and the ATP synthase. Cytochrome c oxidase is the component of the respiratory chain that catalyzes the reduction of oxygen to water. Electrons originating from reduced cytochrome c in the intermembrane space (IMS) are transferred via the dinuclear copper A center (CU(A)) of subunit 2 and heme A of subunit 1 to the active site in subunit 1, a binuclear center (BNC) formed by heme A3 and copper B (CU(B)). The BNC reduces molecular oxygen to 2 water molecules using 4 electrons from cytochrome c in the IMS and 4 protons from the mitochondrial matrix.</text>
</comment>
<evidence type="ECO:0000256" key="5">
    <source>
        <dbReference type="ARBA" id="ARBA00022723"/>
    </source>
</evidence>
<comment type="similarity">
    <text evidence="3 13">Belongs to the cytochrome c oxidase subunit 5A family.</text>
</comment>
<evidence type="ECO:0000256" key="13">
    <source>
        <dbReference type="RuleBase" id="RU368103"/>
    </source>
</evidence>
<dbReference type="STRING" id="698492.A0A0E9NR69"/>
<keyword evidence="9 13" id="KW-0496">Mitochondrion</keyword>
<keyword evidence="7 13" id="KW-0809">Transit peptide</keyword>
<evidence type="ECO:0000256" key="4">
    <source>
        <dbReference type="ARBA" id="ARBA00022617"/>
    </source>
</evidence>
<dbReference type="SUPFAM" id="SSF48479">
    <property type="entry name" value="Cytochrome c oxidase subunit E"/>
    <property type="match status" value="1"/>
</dbReference>
<dbReference type="Pfam" id="PF02284">
    <property type="entry name" value="COX5A"/>
    <property type="match status" value="1"/>
</dbReference>
<dbReference type="Gene3D" id="1.25.40.40">
    <property type="entry name" value="Cytochrome c oxidase, subunit Va/VI"/>
    <property type="match status" value="1"/>
</dbReference>
<organism evidence="14 15">
    <name type="scientific">Saitoella complicata (strain BCRC 22490 / CBS 7301 / JCM 7358 / NBRC 10748 / NRRL Y-17804)</name>
    <dbReference type="NCBI Taxonomy" id="698492"/>
    <lineage>
        <taxon>Eukaryota</taxon>
        <taxon>Fungi</taxon>
        <taxon>Dikarya</taxon>
        <taxon>Ascomycota</taxon>
        <taxon>Taphrinomycotina</taxon>
        <taxon>Taphrinomycotina incertae sedis</taxon>
        <taxon>Saitoella</taxon>
    </lineage>
</organism>
<keyword evidence="8 13" id="KW-0408">Iron</keyword>
<dbReference type="GO" id="GO:0045277">
    <property type="term" value="C:respiratory chain complex IV"/>
    <property type="evidence" value="ECO:0007669"/>
    <property type="project" value="UniProtKB-UniRule"/>
</dbReference>